<evidence type="ECO:0000256" key="1">
    <source>
        <dbReference type="SAM" id="Phobius"/>
    </source>
</evidence>
<feature type="transmembrane region" description="Helical" evidence="1">
    <location>
        <begin position="131"/>
        <end position="152"/>
    </location>
</feature>
<reference evidence="2" key="1">
    <citation type="submission" date="2022-07" db="EMBL/GenBank/DDBJ databases">
        <authorList>
            <person name="Macas J."/>
            <person name="Novak P."/>
            <person name="Neumann P."/>
        </authorList>
    </citation>
    <scope>NUCLEOTIDE SEQUENCE</scope>
</reference>
<name>A0AAV0ECX9_9ASTE</name>
<evidence type="ECO:0000313" key="3">
    <source>
        <dbReference type="Proteomes" id="UP001152523"/>
    </source>
</evidence>
<dbReference type="EMBL" id="CAMAPF010000921">
    <property type="protein sequence ID" value="CAH9121599.1"/>
    <property type="molecule type" value="Genomic_DNA"/>
</dbReference>
<gene>
    <name evidence="2" type="ORF">CEPIT_LOCUS23816</name>
</gene>
<keyword evidence="1" id="KW-0812">Transmembrane</keyword>
<organism evidence="2 3">
    <name type="scientific">Cuscuta epithymum</name>
    <dbReference type="NCBI Taxonomy" id="186058"/>
    <lineage>
        <taxon>Eukaryota</taxon>
        <taxon>Viridiplantae</taxon>
        <taxon>Streptophyta</taxon>
        <taxon>Embryophyta</taxon>
        <taxon>Tracheophyta</taxon>
        <taxon>Spermatophyta</taxon>
        <taxon>Magnoliopsida</taxon>
        <taxon>eudicotyledons</taxon>
        <taxon>Gunneridae</taxon>
        <taxon>Pentapetalae</taxon>
        <taxon>asterids</taxon>
        <taxon>lamiids</taxon>
        <taxon>Solanales</taxon>
        <taxon>Convolvulaceae</taxon>
        <taxon>Cuscuteae</taxon>
        <taxon>Cuscuta</taxon>
        <taxon>Cuscuta subgen. Cuscuta</taxon>
    </lineage>
</organism>
<sequence length="192" mass="22397">MAIFFIFSPKSRNPRTSGKKKENGIEKFAALFIFLNSWSQLQSLALFIIFPFHLHLRWRFPYWPETLKGGHLRTTGRGYSWRSYWRHSENQKKKTNYEKGRKENDGKNKYNNTLCTHYVYTPCTLYKRAEFLPFCFTLSLPLFSLTLPATSLLSSKPLPLPYNLSLPLSLTVIPSFLFTFFCLLGCFIIIAG</sequence>
<dbReference type="Proteomes" id="UP001152523">
    <property type="component" value="Unassembled WGS sequence"/>
</dbReference>
<keyword evidence="1" id="KW-1133">Transmembrane helix</keyword>
<dbReference type="AlphaFoldDB" id="A0AAV0ECX9"/>
<accession>A0AAV0ECX9</accession>
<feature type="transmembrane region" description="Helical" evidence="1">
    <location>
        <begin position="28"/>
        <end position="50"/>
    </location>
</feature>
<proteinExistence type="predicted"/>
<keyword evidence="3" id="KW-1185">Reference proteome</keyword>
<feature type="transmembrane region" description="Helical" evidence="1">
    <location>
        <begin position="172"/>
        <end position="191"/>
    </location>
</feature>
<keyword evidence="1" id="KW-0472">Membrane</keyword>
<comment type="caution">
    <text evidence="2">The sequence shown here is derived from an EMBL/GenBank/DDBJ whole genome shotgun (WGS) entry which is preliminary data.</text>
</comment>
<evidence type="ECO:0000313" key="2">
    <source>
        <dbReference type="EMBL" id="CAH9121599.1"/>
    </source>
</evidence>
<protein>
    <submittedName>
        <fullName evidence="2">Uncharacterized protein</fullName>
    </submittedName>
</protein>